<reference evidence="2 3" key="1">
    <citation type="submission" date="2020-01" db="EMBL/GenBank/DDBJ databases">
        <title>Paenibacillus sp. nov., isolated from tomato rhizosphere.</title>
        <authorList>
            <person name="Weon H.-Y."/>
            <person name="Lee S.A."/>
        </authorList>
    </citation>
    <scope>NUCLEOTIDE SEQUENCE [LARGE SCALE GENOMIC DNA]</scope>
    <source>
        <strain evidence="2 3">12200R-189</strain>
    </source>
</reference>
<evidence type="ECO:0000313" key="2">
    <source>
        <dbReference type="EMBL" id="QHT62175.1"/>
    </source>
</evidence>
<name>A0A6C0G6X7_9BACL</name>
<evidence type="ECO:0000259" key="1">
    <source>
        <dbReference type="Pfam" id="PF22882"/>
    </source>
</evidence>
<evidence type="ECO:0000313" key="3">
    <source>
        <dbReference type="Proteomes" id="UP000476064"/>
    </source>
</evidence>
<accession>A0A6C0G6X7</accession>
<dbReference type="Proteomes" id="UP000476064">
    <property type="component" value="Chromosome"/>
</dbReference>
<dbReference type="KEGG" id="plyc:GXP70_20785"/>
<keyword evidence="3" id="KW-1185">Reference proteome</keyword>
<dbReference type="EMBL" id="CP048209">
    <property type="protein sequence ID" value="QHT62175.1"/>
    <property type="molecule type" value="Genomic_DNA"/>
</dbReference>
<dbReference type="RefSeq" id="WP_162358609.1">
    <property type="nucleotide sequence ID" value="NZ_CP048209.1"/>
</dbReference>
<dbReference type="NCBIfam" id="NF040628">
    <property type="entry name" value="GT-D_rel"/>
    <property type="match status" value="1"/>
</dbReference>
<protein>
    <recommendedName>
        <fullName evidence="1">GT-D fold-like domain-containing protein</fullName>
    </recommendedName>
</protein>
<sequence>MIAAMLDLNGLLERIATALDNKQPLSIVRIGDGENLILAQNSVWTMERVLREEWAKKANMGKKGVTLPNLTLRNEMVSVLREADIVGILPSGDQTIGADAYLKRELTDQVFAYFNIQPRCVCHAGINRKLAHYPGFWNILRKRKVLIITSKADELRNVLDKKPYDLHIVQALPFSHYNDLKLVRNWLMANPDHFDVAIIACGVNAVILAHMVRELTGKVGIDFGKGRNILLKEKF</sequence>
<proteinExistence type="predicted"/>
<dbReference type="InterPro" id="IPR049785">
    <property type="entry name" value="GT-D-like_firm"/>
</dbReference>
<dbReference type="AlphaFoldDB" id="A0A6C0G6X7"/>
<dbReference type="Pfam" id="PF22882">
    <property type="entry name" value="GT-D-like"/>
    <property type="match status" value="1"/>
</dbReference>
<dbReference type="InterPro" id="IPR055171">
    <property type="entry name" value="GT-D-like"/>
</dbReference>
<feature type="domain" description="GT-D fold-like" evidence="1">
    <location>
        <begin position="9"/>
        <end position="229"/>
    </location>
</feature>
<gene>
    <name evidence="2" type="ORF">GXP70_20785</name>
</gene>
<organism evidence="2 3">
    <name type="scientific">Paenibacillus lycopersici</name>
    <dbReference type="NCBI Taxonomy" id="2704462"/>
    <lineage>
        <taxon>Bacteria</taxon>
        <taxon>Bacillati</taxon>
        <taxon>Bacillota</taxon>
        <taxon>Bacilli</taxon>
        <taxon>Bacillales</taxon>
        <taxon>Paenibacillaceae</taxon>
        <taxon>Paenibacillus</taxon>
    </lineage>
</organism>